<dbReference type="Pfam" id="PF00589">
    <property type="entry name" value="Phage_integrase"/>
    <property type="match status" value="1"/>
</dbReference>
<dbReference type="Gene3D" id="1.10.150.130">
    <property type="match status" value="1"/>
</dbReference>
<dbReference type="InterPro" id="IPR002104">
    <property type="entry name" value="Integrase_catalytic"/>
</dbReference>
<evidence type="ECO:0000256" key="1">
    <source>
        <dbReference type="ARBA" id="ARBA00008857"/>
    </source>
</evidence>
<dbReference type="PANTHER" id="PTHR30349">
    <property type="entry name" value="PHAGE INTEGRASE-RELATED"/>
    <property type="match status" value="1"/>
</dbReference>
<feature type="domain" description="Tyr recombinase" evidence="4">
    <location>
        <begin position="232"/>
        <end position="398"/>
    </location>
</feature>
<dbReference type="CDD" id="cd01185">
    <property type="entry name" value="INTN1_C_like"/>
    <property type="match status" value="1"/>
</dbReference>
<keyword evidence="3" id="KW-0233">DNA recombination</keyword>
<dbReference type="Pfam" id="PF13102">
    <property type="entry name" value="Phage_int_SAM_5"/>
    <property type="match status" value="1"/>
</dbReference>
<dbReference type="GO" id="GO:0003677">
    <property type="term" value="F:DNA binding"/>
    <property type="evidence" value="ECO:0007669"/>
    <property type="project" value="UniProtKB-KW"/>
</dbReference>
<dbReference type="SUPFAM" id="SSF56349">
    <property type="entry name" value="DNA breaking-rejoining enzymes"/>
    <property type="match status" value="1"/>
</dbReference>
<evidence type="ECO:0000259" key="4">
    <source>
        <dbReference type="PROSITE" id="PS51898"/>
    </source>
</evidence>
<dbReference type="InterPro" id="IPR035386">
    <property type="entry name" value="Arm-DNA-bind_5"/>
</dbReference>
<dbReference type="EMBL" id="QOVI01000002">
    <property type="protein sequence ID" value="RXG16548.1"/>
    <property type="molecule type" value="Genomic_DNA"/>
</dbReference>
<keyword evidence="6" id="KW-1185">Reference proteome</keyword>
<proteinExistence type="inferred from homology"/>
<dbReference type="InterPro" id="IPR013762">
    <property type="entry name" value="Integrase-like_cat_sf"/>
</dbReference>
<dbReference type="InterPro" id="IPR050090">
    <property type="entry name" value="Tyrosine_recombinase_XerCD"/>
</dbReference>
<dbReference type="Proteomes" id="UP000289821">
    <property type="component" value="Unassembled WGS sequence"/>
</dbReference>
<comment type="similarity">
    <text evidence="1">Belongs to the 'phage' integrase family.</text>
</comment>
<evidence type="ECO:0000313" key="6">
    <source>
        <dbReference type="Proteomes" id="UP000289821"/>
    </source>
</evidence>
<evidence type="ECO:0000313" key="5">
    <source>
        <dbReference type="EMBL" id="RXG16548.1"/>
    </source>
</evidence>
<protein>
    <submittedName>
        <fullName evidence="5">Site-specific recombinase XerD</fullName>
    </submittedName>
</protein>
<dbReference type="InterPro" id="IPR011010">
    <property type="entry name" value="DNA_brk_join_enz"/>
</dbReference>
<dbReference type="Gene3D" id="1.10.443.10">
    <property type="entry name" value="Intergrase catalytic core"/>
    <property type="match status" value="1"/>
</dbReference>
<dbReference type="Pfam" id="PF17293">
    <property type="entry name" value="Arm-DNA-bind_5"/>
    <property type="match status" value="1"/>
</dbReference>
<keyword evidence="2" id="KW-0238">DNA-binding</keyword>
<dbReference type="AlphaFoldDB" id="A0A4Q0NXA8"/>
<name>A0A4Q0NXA8_9FLAO</name>
<dbReference type="GO" id="GO:0006310">
    <property type="term" value="P:DNA recombination"/>
    <property type="evidence" value="ECO:0007669"/>
    <property type="project" value="UniProtKB-KW"/>
</dbReference>
<dbReference type="GO" id="GO:0015074">
    <property type="term" value="P:DNA integration"/>
    <property type="evidence" value="ECO:0007669"/>
    <property type="project" value="InterPro"/>
</dbReference>
<accession>A0A4Q0NXA8</accession>
<dbReference type="RefSeq" id="WP_128760228.1">
    <property type="nucleotide sequence ID" value="NZ_QOVI01000002.1"/>
</dbReference>
<sequence>MGVKLRNKKLHDGKFKKDTALLSMMEEMRNLKKEGNKLSKYKLLSQKYNALKDKKYLTGYSYYLDLYKDGQRLPYEFLGIKIFVKGPDKDDTQSKNEKKRLAESIASQRSLELISDNTSFTPSHIKKINFFDYADAYIKTYTKKDVKMIRSTRKKFETFIGSTSLRVVDITPDLMSKYKEYLLNDEALSGETPNNYWTRFKKILRSAKVKGIIKEMPTEDIIFSNPNKGDTLKKEVLEIEELRILAKAKCGNDEVKRSFLFSCYTGLGLAEIRNLKWEHIRNGRLLTRREKTGSKINNNLSPAAIRLLGEPDKPKNFIFNMQNISHNAVNKNLKNWVNRTKIDKKITFYSGRHTFACLLLMNGANLKSVADAMGHSTTKNTLKYLNHVERLKDEATSNLPDIEL</sequence>
<comment type="caution">
    <text evidence="5">The sequence shown here is derived from an EMBL/GenBank/DDBJ whole genome shotgun (WGS) entry which is preliminary data.</text>
</comment>
<evidence type="ECO:0000256" key="2">
    <source>
        <dbReference type="ARBA" id="ARBA00023125"/>
    </source>
</evidence>
<dbReference type="InterPro" id="IPR025269">
    <property type="entry name" value="SAM-like_dom"/>
</dbReference>
<dbReference type="InterPro" id="IPR010998">
    <property type="entry name" value="Integrase_recombinase_N"/>
</dbReference>
<evidence type="ECO:0000256" key="3">
    <source>
        <dbReference type="ARBA" id="ARBA00023172"/>
    </source>
</evidence>
<gene>
    <name evidence="5" type="ORF">DSM04_102121</name>
</gene>
<dbReference type="PROSITE" id="PS51898">
    <property type="entry name" value="TYR_RECOMBINASE"/>
    <property type="match status" value="1"/>
</dbReference>
<reference evidence="5 6" key="1">
    <citation type="submission" date="2018-07" db="EMBL/GenBank/DDBJ databases">
        <title>Leeuwenhoekiella genomics.</title>
        <authorList>
            <person name="Tahon G."/>
            <person name="Willems A."/>
        </authorList>
    </citation>
    <scope>NUCLEOTIDE SEQUENCE [LARGE SCALE GENOMIC DNA]</scope>
    <source>
        <strain evidence="5 6">R-50232</strain>
    </source>
</reference>
<organism evidence="5 6">
    <name type="scientific">Leeuwenhoekiella aestuarii</name>
    <dbReference type="NCBI Taxonomy" id="2249426"/>
    <lineage>
        <taxon>Bacteria</taxon>
        <taxon>Pseudomonadati</taxon>
        <taxon>Bacteroidota</taxon>
        <taxon>Flavobacteriia</taxon>
        <taxon>Flavobacteriales</taxon>
        <taxon>Flavobacteriaceae</taxon>
        <taxon>Leeuwenhoekiella</taxon>
    </lineage>
</organism>
<dbReference type="PANTHER" id="PTHR30349:SF64">
    <property type="entry name" value="PROPHAGE INTEGRASE INTD-RELATED"/>
    <property type="match status" value="1"/>
</dbReference>